<name>X1HF10_9ZZZZ</name>
<gene>
    <name evidence="1" type="ORF">S03H2_34007</name>
</gene>
<dbReference type="EMBL" id="BARU01020736">
    <property type="protein sequence ID" value="GAH52424.1"/>
    <property type="molecule type" value="Genomic_DNA"/>
</dbReference>
<comment type="caution">
    <text evidence="1">The sequence shown here is derived from an EMBL/GenBank/DDBJ whole genome shotgun (WGS) entry which is preliminary data.</text>
</comment>
<proteinExistence type="predicted"/>
<evidence type="ECO:0000313" key="1">
    <source>
        <dbReference type="EMBL" id="GAH52424.1"/>
    </source>
</evidence>
<accession>X1HF10</accession>
<dbReference type="AlphaFoldDB" id="X1HF10"/>
<protein>
    <submittedName>
        <fullName evidence="1">Uncharacterized protein</fullName>
    </submittedName>
</protein>
<organism evidence="1">
    <name type="scientific">marine sediment metagenome</name>
    <dbReference type="NCBI Taxonomy" id="412755"/>
    <lineage>
        <taxon>unclassified sequences</taxon>
        <taxon>metagenomes</taxon>
        <taxon>ecological metagenomes</taxon>
    </lineage>
</organism>
<reference evidence="1" key="1">
    <citation type="journal article" date="2014" name="Front. Microbiol.">
        <title>High frequency of phylogenetically diverse reductive dehalogenase-homologous genes in deep subseafloor sedimentary metagenomes.</title>
        <authorList>
            <person name="Kawai M."/>
            <person name="Futagami T."/>
            <person name="Toyoda A."/>
            <person name="Takaki Y."/>
            <person name="Nishi S."/>
            <person name="Hori S."/>
            <person name="Arai W."/>
            <person name="Tsubouchi T."/>
            <person name="Morono Y."/>
            <person name="Uchiyama I."/>
            <person name="Ito T."/>
            <person name="Fujiyama A."/>
            <person name="Inagaki F."/>
            <person name="Takami H."/>
        </authorList>
    </citation>
    <scope>NUCLEOTIDE SEQUENCE</scope>
    <source>
        <strain evidence="1">Expedition CK06-06</strain>
    </source>
</reference>
<sequence length="122" mass="14728">MSKQLHKNFVDEQVKLLLKSYMDKEIKIDYILSILGIKRSRFFELLNKYKKDPDNFSIQYNRKTINRKIDKAIETNIIKELNTEKNLIKEKETPIRCYNYSYIKDILENEYNQKVSLTTIID</sequence>
<feature type="non-terminal residue" evidence="1">
    <location>
        <position position="122"/>
    </location>
</feature>